<accession>A0A373FL63</accession>
<comment type="caution">
    <text evidence="2">The sequence shown here is derived from an EMBL/GenBank/DDBJ whole genome shotgun (WGS) entry which is preliminary data.</text>
</comment>
<dbReference type="AlphaFoldDB" id="A0A373FL63"/>
<name>A0A373FL63_COMTE</name>
<dbReference type="Proteomes" id="UP000261948">
    <property type="component" value="Unassembled WGS sequence"/>
</dbReference>
<keyword evidence="3" id="KW-1185">Reference proteome</keyword>
<feature type="signal peptide" evidence="1">
    <location>
        <begin position="1"/>
        <end position="21"/>
    </location>
</feature>
<proteinExistence type="predicted"/>
<protein>
    <recommendedName>
        <fullName evidence="4">ABC transporter substrate-binding protein</fullName>
    </recommendedName>
</protein>
<dbReference type="SUPFAM" id="SSF53850">
    <property type="entry name" value="Periplasmic binding protein-like II"/>
    <property type="match status" value="1"/>
</dbReference>
<organism evidence="2 3">
    <name type="scientific">Comamonas testosteroni</name>
    <name type="common">Pseudomonas testosteroni</name>
    <dbReference type="NCBI Taxonomy" id="285"/>
    <lineage>
        <taxon>Bacteria</taxon>
        <taxon>Pseudomonadati</taxon>
        <taxon>Pseudomonadota</taxon>
        <taxon>Betaproteobacteria</taxon>
        <taxon>Burkholderiales</taxon>
        <taxon>Comamonadaceae</taxon>
        <taxon>Comamonas</taxon>
    </lineage>
</organism>
<dbReference type="OrthoDB" id="7241844at2"/>
<feature type="chain" id="PRO_5016704313" description="ABC transporter substrate-binding protein" evidence="1">
    <location>
        <begin position="22"/>
        <end position="273"/>
    </location>
</feature>
<evidence type="ECO:0008006" key="4">
    <source>
        <dbReference type="Google" id="ProtNLM"/>
    </source>
</evidence>
<evidence type="ECO:0000256" key="1">
    <source>
        <dbReference type="SAM" id="SignalP"/>
    </source>
</evidence>
<evidence type="ECO:0000313" key="2">
    <source>
        <dbReference type="EMBL" id="RGE44883.1"/>
    </source>
</evidence>
<sequence length="273" mass="29333">MAAAMALALLWPSIPFSATNAAPGPVLQQAQQRGVLKVALRSYSRPSLPGEPLPPEPDSFDWTLAQWLGQQLQIKVEAVPTNEADVVLSGITEEQLAADQQTPSGYADEALQLVALKKQLPQWQGIAPGGWHLLLPAFLKSDAASPTVCAGTGVVSAAALQRRGLRPQIAPSAIHAVSDFLAGKCDLLAESPATLDRLLTQDSWRFYARLGGHFSTQGKAHITLRAPDSQSQQWLQQTLRQWRSSGQQQRALASRVSTIALEASLLEDGAICH</sequence>
<keyword evidence="1" id="KW-0732">Signal</keyword>
<gene>
    <name evidence="2" type="ORF">DZC30_11875</name>
</gene>
<reference evidence="2 3" key="1">
    <citation type="submission" date="2018-08" db="EMBL/GenBank/DDBJ databases">
        <title>Comamonas testosteroni strain SWCO2.</title>
        <authorList>
            <person name="Jiang N."/>
            <person name="Zhang X.Z."/>
        </authorList>
    </citation>
    <scope>NUCLEOTIDE SEQUENCE [LARGE SCALE GENOMIC DNA]</scope>
    <source>
        <strain evidence="2 3">SWCO2</strain>
    </source>
</reference>
<evidence type="ECO:0000313" key="3">
    <source>
        <dbReference type="Proteomes" id="UP000261948"/>
    </source>
</evidence>
<dbReference type="EMBL" id="QURR01000013">
    <property type="protein sequence ID" value="RGE44883.1"/>
    <property type="molecule type" value="Genomic_DNA"/>
</dbReference>